<evidence type="ECO:0000256" key="1">
    <source>
        <dbReference type="SAM" id="MobiDB-lite"/>
    </source>
</evidence>
<reference evidence="2 3" key="1">
    <citation type="journal article" date="2019" name="Emerg. Microbes Infect.">
        <title>Comprehensive subspecies identification of 175 nontuberculous mycobacteria species based on 7547 genomic profiles.</title>
        <authorList>
            <person name="Matsumoto Y."/>
            <person name="Kinjo T."/>
            <person name="Motooka D."/>
            <person name="Nabeya D."/>
            <person name="Jung N."/>
            <person name="Uechi K."/>
            <person name="Horii T."/>
            <person name="Iida T."/>
            <person name="Fujita J."/>
            <person name="Nakamura S."/>
        </authorList>
    </citation>
    <scope>NUCLEOTIDE SEQUENCE [LARGE SCALE GENOMIC DNA]</scope>
    <source>
        <strain evidence="2 3">JCM 12603</strain>
    </source>
</reference>
<name>A0A6N4VDN8_9MYCO</name>
<accession>A0A6N4VDN8</accession>
<proteinExistence type="predicted"/>
<organism evidence="2 3">
    <name type="scientific">Mycolicibacterium poriferae</name>
    <dbReference type="NCBI Taxonomy" id="39694"/>
    <lineage>
        <taxon>Bacteria</taxon>
        <taxon>Bacillati</taxon>
        <taxon>Actinomycetota</taxon>
        <taxon>Actinomycetes</taxon>
        <taxon>Mycobacteriales</taxon>
        <taxon>Mycobacteriaceae</taxon>
        <taxon>Mycolicibacterium</taxon>
    </lineage>
</organism>
<sequence length="69" mass="6927">MAPINPDSIGMNRTVAATPSEPSEVNPATTLEIRSTPSSPSKSVVADAAATRSPAPRTTGASFDETAAA</sequence>
<evidence type="ECO:0000313" key="3">
    <source>
        <dbReference type="Proteomes" id="UP000466785"/>
    </source>
</evidence>
<gene>
    <name evidence="2" type="ORF">MPOR_48120</name>
</gene>
<dbReference type="AlphaFoldDB" id="A0A6N4VDN8"/>
<dbReference type="Proteomes" id="UP000466785">
    <property type="component" value="Chromosome"/>
</dbReference>
<feature type="region of interest" description="Disordered" evidence="1">
    <location>
        <begin position="1"/>
        <end position="69"/>
    </location>
</feature>
<dbReference type="KEGG" id="mpof:MPOR_48120"/>
<keyword evidence="3" id="KW-1185">Reference proteome</keyword>
<evidence type="ECO:0000313" key="2">
    <source>
        <dbReference type="EMBL" id="BBX53786.1"/>
    </source>
</evidence>
<feature type="compositionally biased region" description="Low complexity" evidence="1">
    <location>
        <begin position="46"/>
        <end position="61"/>
    </location>
</feature>
<dbReference type="EMBL" id="AP022570">
    <property type="protein sequence ID" value="BBX53786.1"/>
    <property type="molecule type" value="Genomic_DNA"/>
</dbReference>
<feature type="compositionally biased region" description="Polar residues" evidence="1">
    <location>
        <begin position="15"/>
        <end position="42"/>
    </location>
</feature>
<protein>
    <submittedName>
        <fullName evidence="2">Uncharacterized protein</fullName>
    </submittedName>
</protein>